<reference evidence="2 3" key="1">
    <citation type="submission" date="2017-02" db="EMBL/GenBank/DDBJ databases">
        <title>Genomes of Trichoderma spp. with biocontrol activity.</title>
        <authorList>
            <person name="Gardiner D."/>
            <person name="Kazan K."/>
            <person name="Vos C."/>
            <person name="Harvey P."/>
        </authorList>
    </citation>
    <scope>NUCLEOTIDE SEQUENCE [LARGE SCALE GENOMIC DNA]</scope>
    <source>
        <strain evidence="2 3">A5MH</strain>
    </source>
</reference>
<evidence type="ECO:0000313" key="3">
    <source>
        <dbReference type="Proteomes" id="UP000236546"/>
    </source>
</evidence>
<dbReference type="Proteomes" id="UP000236546">
    <property type="component" value="Unassembled WGS sequence"/>
</dbReference>
<feature type="region of interest" description="Disordered" evidence="1">
    <location>
        <begin position="1"/>
        <end position="22"/>
    </location>
</feature>
<organism evidence="2 3">
    <name type="scientific">Trichoderma gamsii</name>
    <dbReference type="NCBI Taxonomy" id="398673"/>
    <lineage>
        <taxon>Eukaryota</taxon>
        <taxon>Fungi</taxon>
        <taxon>Dikarya</taxon>
        <taxon>Ascomycota</taxon>
        <taxon>Pezizomycotina</taxon>
        <taxon>Sordariomycetes</taxon>
        <taxon>Hypocreomycetidae</taxon>
        <taxon>Hypocreales</taxon>
        <taxon>Hypocreaceae</taxon>
        <taxon>Trichoderma</taxon>
    </lineage>
</organism>
<feature type="compositionally biased region" description="Basic and acidic residues" evidence="1">
    <location>
        <begin position="9"/>
        <end position="19"/>
    </location>
</feature>
<sequence>MPGHPYQQYDRDMDSRSVGEDSGWSLVTTQHCSVQEHGIREETSREERLSGVHLSWDV</sequence>
<dbReference type="AlphaFoldDB" id="A0A2K0T9K2"/>
<accession>A0A2K0T9K2</accession>
<name>A0A2K0T9K2_9HYPO</name>
<evidence type="ECO:0000256" key="1">
    <source>
        <dbReference type="SAM" id="MobiDB-lite"/>
    </source>
</evidence>
<dbReference type="EMBL" id="MTYH01000051">
    <property type="protein sequence ID" value="PNP42200.1"/>
    <property type="molecule type" value="Genomic_DNA"/>
</dbReference>
<evidence type="ECO:0000313" key="2">
    <source>
        <dbReference type="EMBL" id="PNP42200.1"/>
    </source>
</evidence>
<comment type="caution">
    <text evidence="2">The sequence shown here is derived from an EMBL/GenBank/DDBJ whole genome shotgun (WGS) entry which is preliminary data.</text>
</comment>
<proteinExistence type="predicted"/>
<feature type="compositionally biased region" description="Basic and acidic residues" evidence="1">
    <location>
        <begin position="37"/>
        <end position="50"/>
    </location>
</feature>
<protein>
    <submittedName>
        <fullName evidence="2">Uncharacterized protein</fullName>
    </submittedName>
</protein>
<feature type="region of interest" description="Disordered" evidence="1">
    <location>
        <begin position="35"/>
        <end position="58"/>
    </location>
</feature>
<gene>
    <name evidence="2" type="ORF">TGAMA5MH_05882</name>
</gene>